<evidence type="ECO:0000313" key="1">
    <source>
        <dbReference type="EMBL" id="JAE14860.1"/>
    </source>
</evidence>
<organism evidence="1">
    <name type="scientific">Arundo donax</name>
    <name type="common">Giant reed</name>
    <name type="synonym">Donax arundinaceus</name>
    <dbReference type="NCBI Taxonomy" id="35708"/>
    <lineage>
        <taxon>Eukaryota</taxon>
        <taxon>Viridiplantae</taxon>
        <taxon>Streptophyta</taxon>
        <taxon>Embryophyta</taxon>
        <taxon>Tracheophyta</taxon>
        <taxon>Spermatophyta</taxon>
        <taxon>Magnoliopsida</taxon>
        <taxon>Liliopsida</taxon>
        <taxon>Poales</taxon>
        <taxon>Poaceae</taxon>
        <taxon>PACMAD clade</taxon>
        <taxon>Arundinoideae</taxon>
        <taxon>Arundineae</taxon>
        <taxon>Arundo</taxon>
    </lineage>
</organism>
<name>A0A0A9FPW4_ARUDO</name>
<sequence length="61" mass="7326">MQNKIKSLFSTLKLAAQIIMSTDFSFLVQKSNLYFRSMEQTYYYIEKEKSSKKKARRYSII</sequence>
<proteinExistence type="predicted"/>
<dbReference type="AlphaFoldDB" id="A0A0A9FPW4"/>
<reference evidence="1" key="2">
    <citation type="journal article" date="2015" name="Data Brief">
        <title>Shoot transcriptome of the giant reed, Arundo donax.</title>
        <authorList>
            <person name="Barrero R.A."/>
            <person name="Guerrero F.D."/>
            <person name="Moolhuijzen P."/>
            <person name="Goolsby J.A."/>
            <person name="Tidwell J."/>
            <person name="Bellgard S.E."/>
            <person name="Bellgard M.I."/>
        </authorList>
    </citation>
    <scope>NUCLEOTIDE SEQUENCE</scope>
    <source>
        <tissue evidence="1">Shoot tissue taken approximately 20 cm above the soil surface</tissue>
    </source>
</reference>
<protein>
    <submittedName>
        <fullName evidence="1">Uncharacterized protein</fullName>
    </submittedName>
</protein>
<accession>A0A0A9FPW4</accession>
<dbReference type="EMBL" id="GBRH01183036">
    <property type="protein sequence ID" value="JAE14860.1"/>
    <property type="molecule type" value="Transcribed_RNA"/>
</dbReference>
<reference evidence="1" key="1">
    <citation type="submission" date="2014-09" db="EMBL/GenBank/DDBJ databases">
        <authorList>
            <person name="Magalhaes I.L.F."/>
            <person name="Oliveira U."/>
            <person name="Santos F.R."/>
            <person name="Vidigal T.H.D.A."/>
            <person name="Brescovit A.D."/>
            <person name="Santos A.J."/>
        </authorList>
    </citation>
    <scope>NUCLEOTIDE SEQUENCE</scope>
    <source>
        <tissue evidence="1">Shoot tissue taken approximately 20 cm above the soil surface</tissue>
    </source>
</reference>